<evidence type="ECO:0000256" key="3">
    <source>
        <dbReference type="ARBA" id="ARBA00022448"/>
    </source>
</evidence>
<dbReference type="Proteomes" id="UP001327560">
    <property type="component" value="Chromosome 9"/>
</dbReference>
<dbReference type="GO" id="GO:0005886">
    <property type="term" value="C:plasma membrane"/>
    <property type="evidence" value="ECO:0007669"/>
    <property type="project" value="TreeGrafter"/>
</dbReference>
<name>A0AAQ3QRN7_9LILI</name>
<feature type="transmembrane region" description="Helical" evidence="8">
    <location>
        <begin position="208"/>
        <end position="227"/>
    </location>
</feature>
<reference evidence="9 10" key="1">
    <citation type="submission" date="2023-10" db="EMBL/GenBank/DDBJ databases">
        <title>Chromosome-scale genome assembly provides insights into flower coloration mechanisms of Canna indica.</title>
        <authorList>
            <person name="Li C."/>
        </authorList>
    </citation>
    <scope>NUCLEOTIDE SEQUENCE [LARGE SCALE GENOMIC DNA]</scope>
    <source>
        <tissue evidence="9">Flower</tissue>
    </source>
</reference>
<dbReference type="GO" id="GO:0030001">
    <property type="term" value="P:metal ion transport"/>
    <property type="evidence" value="ECO:0007669"/>
    <property type="project" value="UniProtKB-ARBA"/>
</dbReference>
<dbReference type="EMBL" id="CP136898">
    <property type="protein sequence ID" value="WOL19018.1"/>
    <property type="molecule type" value="Genomic_DNA"/>
</dbReference>
<evidence type="ECO:0000256" key="1">
    <source>
        <dbReference type="ARBA" id="ARBA00004141"/>
    </source>
</evidence>
<keyword evidence="5 8" id="KW-1133">Transmembrane helix</keyword>
<evidence type="ECO:0000256" key="4">
    <source>
        <dbReference type="ARBA" id="ARBA00022692"/>
    </source>
</evidence>
<keyword evidence="10" id="KW-1185">Reference proteome</keyword>
<feature type="transmembrane region" description="Helical" evidence="8">
    <location>
        <begin position="116"/>
        <end position="138"/>
    </location>
</feature>
<feature type="transmembrane region" description="Helical" evidence="8">
    <location>
        <begin position="150"/>
        <end position="174"/>
    </location>
</feature>
<sequence>MATVEMEDFSESQLWVLIILMLCGGEVFTSVAGLPFTKARLEREGSTADAIIDIGTLPTANMDERNRLRLKFDAIRYLGYAVLGYIFVINLSGFLSIFLYLCVVADARDVLRKKGLGIGLFSIFLSVSSFANCGFTPANENMMIFKKYSTLLLLIVPQILSGNTLFPACLRLVIRCLGKMSGREEFEYILGHSEAIRYKHLLPPARCVYLALTVVAFILVQFLLLCYQEWNSEVFRGTSSYQRAAAALFQAVNSRHAGESVLDVSKLSPAFLVVCVVMMYLPPYTYLVPGERDGWPASMETKERRFLWSLNLSLLCYPVIFIIIIALITERKSLLADPLNFNIFSVGFEVVSAYGNVGFSLGYSCSRLLKPDSYCKDASYGFVGRWSNKGKLIVIAVMLLGRLKKFQMKGGKAWKFS</sequence>
<feature type="transmembrane region" description="Helical" evidence="8">
    <location>
        <begin position="306"/>
        <end position="329"/>
    </location>
</feature>
<feature type="transmembrane region" description="Helical" evidence="8">
    <location>
        <begin position="14"/>
        <end position="36"/>
    </location>
</feature>
<dbReference type="InterPro" id="IPR003445">
    <property type="entry name" value="Cat_transpt"/>
</dbReference>
<evidence type="ECO:0000256" key="5">
    <source>
        <dbReference type="ARBA" id="ARBA00022989"/>
    </source>
</evidence>
<dbReference type="InterPro" id="IPR051143">
    <property type="entry name" value="TrkH_K-transport"/>
</dbReference>
<feature type="transmembrane region" description="Helical" evidence="8">
    <location>
        <begin position="341"/>
        <end position="363"/>
    </location>
</feature>
<comment type="similarity">
    <text evidence="2">Belongs to the TrkH potassium transport family. HKT (TC 2.A.38.3) subfamily.</text>
</comment>
<evidence type="ECO:0000256" key="2">
    <source>
        <dbReference type="ARBA" id="ARBA00010864"/>
    </source>
</evidence>
<dbReference type="AlphaFoldDB" id="A0AAQ3QRN7"/>
<dbReference type="PANTHER" id="PTHR31064:SF30">
    <property type="entry name" value="HIGH-AFFINITY POTASSIUM TRANSPORT PROTEIN-RELATED"/>
    <property type="match status" value="1"/>
</dbReference>
<keyword evidence="3" id="KW-0813">Transport</keyword>
<comment type="subcellular location">
    <subcellularLocation>
        <location evidence="1">Membrane</location>
        <topology evidence="1">Multi-pass membrane protein</topology>
    </subcellularLocation>
</comment>
<feature type="transmembrane region" description="Helical" evidence="8">
    <location>
        <begin position="267"/>
        <end position="286"/>
    </location>
</feature>
<organism evidence="9 10">
    <name type="scientific">Canna indica</name>
    <name type="common">Indian-shot</name>
    <dbReference type="NCBI Taxonomy" id="4628"/>
    <lineage>
        <taxon>Eukaryota</taxon>
        <taxon>Viridiplantae</taxon>
        <taxon>Streptophyta</taxon>
        <taxon>Embryophyta</taxon>
        <taxon>Tracheophyta</taxon>
        <taxon>Spermatophyta</taxon>
        <taxon>Magnoliopsida</taxon>
        <taxon>Liliopsida</taxon>
        <taxon>Zingiberales</taxon>
        <taxon>Cannaceae</taxon>
        <taxon>Canna</taxon>
    </lineage>
</organism>
<evidence type="ECO:0000256" key="8">
    <source>
        <dbReference type="SAM" id="Phobius"/>
    </source>
</evidence>
<dbReference type="GO" id="GO:0098662">
    <property type="term" value="P:inorganic cation transmembrane transport"/>
    <property type="evidence" value="ECO:0007669"/>
    <property type="project" value="UniProtKB-ARBA"/>
</dbReference>
<evidence type="ECO:0000256" key="6">
    <source>
        <dbReference type="ARBA" id="ARBA00023065"/>
    </source>
</evidence>
<evidence type="ECO:0000313" key="10">
    <source>
        <dbReference type="Proteomes" id="UP001327560"/>
    </source>
</evidence>
<dbReference type="PANTHER" id="PTHR31064">
    <property type="entry name" value="POTASSIUM TRANSPORT PROTEIN DDB_G0292412-RELATED"/>
    <property type="match status" value="1"/>
</dbReference>
<gene>
    <name evidence="9" type="ORF">Cni_G27815</name>
</gene>
<dbReference type="GO" id="GO:0008324">
    <property type="term" value="F:monoatomic cation transmembrane transporter activity"/>
    <property type="evidence" value="ECO:0007669"/>
    <property type="project" value="InterPro"/>
</dbReference>
<keyword evidence="7 8" id="KW-0472">Membrane</keyword>
<keyword evidence="4 8" id="KW-0812">Transmembrane</keyword>
<protein>
    <submittedName>
        <fullName evidence="9">Cation transporter HKT6</fullName>
    </submittedName>
</protein>
<keyword evidence="6" id="KW-0406">Ion transport</keyword>
<evidence type="ECO:0000313" key="9">
    <source>
        <dbReference type="EMBL" id="WOL19018.1"/>
    </source>
</evidence>
<dbReference type="Pfam" id="PF02386">
    <property type="entry name" value="TrkH"/>
    <property type="match status" value="2"/>
</dbReference>
<accession>A0AAQ3QRN7</accession>
<feature type="transmembrane region" description="Helical" evidence="8">
    <location>
        <begin position="77"/>
        <end position="101"/>
    </location>
</feature>
<proteinExistence type="inferred from homology"/>
<evidence type="ECO:0000256" key="7">
    <source>
        <dbReference type="ARBA" id="ARBA00023136"/>
    </source>
</evidence>